<evidence type="ECO:0000313" key="8">
    <source>
        <dbReference type="Proteomes" id="UP000275385"/>
    </source>
</evidence>
<feature type="compositionally biased region" description="Pro residues" evidence="5">
    <location>
        <begin position="93"/>
        <end position="105"/>
    </location>
</feature>
<evidence type="ECO:0000256" key="2">
    <source>
        <dbReference type="ARBA" id="ARBA00023012"/>
    </source>
</evidence>
<dbReference type="STRING" id="177199.A0A420Y295"/>
<dbReference type="SUPFAM" id="SSF52172">
    <property type="entry name" value="CheY-like"/>
    <property type="match status" value="1"/>
</dbReference>
<dbReference type="FunFam" id="3.40.50.2300:FF:000146">
    <property type="entry name" value="Putative two-component response regulator SSK1p"/>
    <property type="match status" value="1"/>
</dbReference>
<evidence type="ECO:0000256" key="5">
    <source>
        <dbReference type="SAM" id="MobiDB-lite"/>
    </source>
</evidence>
<reference evidence="7 8" key="1">
    <citation type="submission" date="2018-08" db="EMBL/GenBank/DDBJ databases">
        <title>Draft genome of the lignicolous fungus Coniochaeta pulveracea.</title>
        <authorList>
            <person name="Borstlap C.J."/>
            <person name="De Witt R.N."/>
            <person name="Botha A."/>
            <person name="Volschenk H."/>
        </authorList>
    </citation>
    <scope>NUCLEOTIDE SEQUENCE [LARGE SCALE GENOMIC DNA]</scope>
    <source>
        <strain evidence="7 8">CAB683</strain>
    </source>
</reference>
<keyword evidence="8" id="KW-1185">Reference proteome</keyword>
<dbReference type="Proteomes" id="UP000275385">
    <property type="component" value="Unassembled WGS sequence"/>
</dbReference>
<keyword evidence="2" id="KW-0902">Two-component regulatory system</keyword>
<dbReference type="PANTHER" id="PTHR45339">
    <property type="entry name" value="HYBRID SIGNAL TRANSDUCTION HISTIDINE KINASE J"/>
    <property type="match status" value="1"/>
</dbReference>
<feature type="compositionally biased region" description="Basic residues" evidence="5">
    <location>
        <begin position="648"/>
        <end position="657"/>
    </location>
</feature>
<keyword evidence="1 4" id="KW-0597">Phosphoprotein</keyword>
<feature type="compositionally biased region" description="Basic and acidic residues" evidence="5">
    <location>
        <begin position="328"/>
        <end position="337"/>
    </location>
</feature>
<dbReference type="EMBL" id="QVQW01000063">
    <property type="protein sequence ID" value="RKU42001.1"/>
    <property type="molecule type" value="Genomic_DNA"/>
</dbReference>
<dbReference type="SMART" id="SM00448">
    <property type="entry name" value="REC"/>
    <property type="match status" value="1"/>
</dbReference>
<dbReference type="AlphaFoldDB" id="A0A420Y295"/>
<feature type="compositionally biased region" description="Polar residues" evidence="5">
    <location>
        <begin position="308"/>
        <end position="317"/>
    </location>
</feature>
<protein>
    <submittedName>
        <fullName evidence="7">Ssk1 response regulator receiver</fullName>
    </submittedName>
</protein>
<dbReference type="InterPro" id="IPR011006">
    <property type="entry name" value="CheY-like_superfamily"/>
</dbReference>
<feature type="compositionally biased region" description="Pro residues" evidence="5">
    <location>
        <begin position="373"/>
        <end position="386"/>
    </location>
</feature>
<name>A0A420Y295_9PEZI</name>
<feature type="region of interest" description="Disordered" evidence="5">
    <location>
        <begin position="297"/>
        <end position="449"/>
    </location>
</feature>
<dbReference type="Gene3D" id="3.40.50.2300">
    <property type="match status" value="1"/>
</dbReference>
<feature type="region of interest" description="Disordered" evidence="5">
    <location>
        <begin position="1"/>
        <end position="24"/>
    </location>
</feature>
<feature type="region of interest" description="Disordered" evidence="5">
    <location>
        <begin position="639"/>
        <end position="665"/>
    </location>
</feature>
<sequence>MKGNDPQASTSTQLSSFNEQSAAAAAAINRVPAIGTLETAGTDTIISADAAAQSSTHDSSSTTDDDDTLLNHKSASNVVDATIPRLVSVIPATPTPPATASPPPRLSGHPRRQSLLSNRQSTLVRTLLPSDTAEEADLATHERLLALHPAMVTRKIWVKRPGASATLVTINEDDLVDDVRDMILRKYGNSLGRQFDAPDITLRIVPREKRVERTLGPEEPMSRTLDAYYPGGQSVDEALIIDVPLGRRTPRASPRAGPPHATHLTSAYYDEVRPSDAATDYFGPSVTSALPVTVTAPTTSGHAPHTISVLNTGQIPQVPSPGGTRSRNYRERPDRPRLGRTHTSSPTIIGLGGHPASLAGATASHSMHDQAGGPPPPAPPPMPTPPAATDISSTVPSMVPIQRTSTPPPRQTSPRPLGQAQAQAPAASTSTSTRPRKKKTISTGESLPAPLPTGILNNGVPPINVLIVEDNIINLKLLEAFVKRLKVRWQTAMNGREAVNKWRAGGFHLVLMDIQLPIMSGLEATREIRRLERVNSIGVFSGSAGDAVAAAGKPEPKADVSEDDKLSNLEVFKSPVIIVALTASSLQSDRHEALAAGCNDFLTKPVNFVWLERKVMEWGCMQALIDYDGWRKWKAFAQTKDETEAPKKSSKPKKTKNRLSITAPA</sequence>
<feature type="region of interest" description="Disordered" evidence="5">
    <location>
        <begin position="90"/>
        <end position="115"/>
    </location>
</feature>
<organism evidence="7 8">
    <name type="scientific">Coniochaeta pulveracea</name>
    <dbReference type="NCBI Taxonomy" id="177199"/>
    <lineage>
        <taxon>Eukaryota</taxon>
        <taxon>Fungi</taxon>
        <taxon>Dikarya</taxon>
        <taxon>Ascomycota</taxon>
        <taxon>Pezizomycotina</taxon>
        <taxon>Sordariomycetes</taxon>
        <taxon>Sordariomycetidae</taxon>
        <taxon>Coniochaetales</taxon>
        <taxon>Coniochaetaceae</taxon>
        <taxon>Coniochaeta</taxon>
    </lineage>
</organism>
<feature type="modified residue" description="4-aspartylphosphate" evidence="4">
    <location>
        <position position="513"/>
    </location>
</feature>
<feature type="region of interest" description="Disordered" evidence="5">
    <location>
        <begin position="48"/>
        <end position="69"/>
    </location>
</feature>
<dbReference type="OrthoDB" id="21225at2759"/>
<feature type="compositionally biased region" description="Low complexity" evidence="5">
    <location>
        <begin position="48"/>
        <end position="62"/>
    </location>
</feature>
<comment type="similarity">
    <text evidence="3">Belongs to the SSK1 family.</text>
</comment>
<feature type="compositionally biased region" description="Low complexity" evidence="5">
    <location>
        <begin position="412"/>
        <end position="433"/>
    </location>
</feature>
<dbReference type="CDD" id="cd17546">
    <property type="entry name" value="REC_hyHK_CKI1_RcsC-like"/>
    <property type="match status" value="1"/>
</dbReference>
<dbReference type="GO" id="GO:0000156">
    <property type="term" value="F:phosphorelay response regulator activity"/>
    <property type="evidence" value="ECO:0007669"/>
    <property type="project" value="UniProtKB-ARBA"/>
</dbReference>
<dbReference type="PROSITE" id="PS50110">
    <property type="entry name" value="RESPONSE_REGULATORY"/>
    <property type="match status" value="1"/>
</dbReference>
<evidence type="ECO:0000256" key="4">
    <source>
        <dbReference type="PROSITE-ProRule" id="PRU00169"/>
    </source>
</evidence>
<feature type="compositionally biased region" description="Polar residues" evidence="5">
    <location>
        <begin position="1"/>
        <end position="21"/>
    </location>
</feature>
<comment type="caution">
    <text evidence="7">The sequence shown here is derived from an EMBL/GenBank/DDBJ whole genome shotgun (WGS) entry which is preliminary data.</text>
</comment>
<dbReference type="PANTHER" id="PTHR45339:SF1">
    <property type="entry name" value="HYBRID SIGNAL TRANSDUCTION HISTIDINE KINASE J"/>
    <property type="match status" value="1"/>
</dbReference>
<evidence type="ECO:0000259" key="6">
    <source>
        <dbReference type="PROSITE" id="PS50110"/>
    </source>
</evidence>
<evidence type="ECO:0000256" key="3">
    <source>
        <dbReference type="ARBA" id="ARBA00093463"/>
    </source>
</evidence>
<accession>A0A420Y295</accession>
<feature type="domain" description="Response regulatory" evidence="6">
    <location>
        <begin position="464"/>
        <end position="619"/>
    </location>
</feature>
<proteinExistence type="inferred from homology"/>
<dbReference type="InterPro" id="IPR001789">
    <property type="entry name" value="Sig_transdc_resp-reg_receiver"/>
</dbReference>
<dbReference type="Pfam" id="PF00072">
    <property type="entry name" value="Response_reg"/>
    <property type="match status" value="1"/>
</dbReference>
<evidence type="ECO:0000313" key="7">
    <source>
        <dbReference type="EMBL" id="RKU42001.1"/>
    </source>
</evidence>
<gene>
    <name evidence="7" type="primary">SSK1</name>
    <name evidence="7" type="ORF">DL546_003600</name>
</gene>
<evidence type="ECO:0000256" key="1">
    <source>
        <dbReference type="ARBA" id="ARBA00022553"/>
    </source>
</evidence>